<dbReference type="EMBL" id="JARJLG010000020">
    <property type="protein sequence ID" value="KAJ7772005.1"/>
    <property type="molecule type" value="Genomic_DNA"/>
</dbReference>
<feature type="non-terminal residue" evidence="1">
    <location>
        <position position="1"/>
    </location>
</feature>
<sequence length="64" mass="7356">KYINNNNPVPRLGFHDDNVVDDINDTIRGDFLAFSQHVQYTKTHGLVYVSYYQGKPFYLVSSSS</sequence>
<organism evidence="1 2">
    <name type="scientific">Mycena maculata</name>
    <dbReference type="NCBI Taxonomy" id="230809"/>
    <lineage>
        <taxon>Eukaryota</taxon>
        <taxon>Fungi</taxon>
        <taxon>Dikarya</taxon>
        <taxon>Basidiomycota</taxon>
        <taxon>Agaricomycotina</taxon>
        <taxon>Agaricomycetes</taxon>
        <taxon>Agaricomycetidae</taxon>
        <taxon>Agaricales</taxon>
        <taxon>Marasmiineae</taxon>
        <taxon>Mycenaceae</taxon>
        <taxon>Mycena</taxon>
    </lineage>
</organism>
<accession>A0AAD7NRC5</accession>
<keyword evidence="2" id="KW-1185">Reference proteome</keyword>
<evidence type="ECO:0000313" key="1">
    <source>
        <dbReference type="EMBL" id="KAJ7772005.1"/>
    </source>
</evidence>
<dbReference type="AlphaFoldDB" id="A0AAD7NRC5"/>
<proteinExistence type="predicted"/>
<dbReference type="Proteomes" id="UP001215280">
    <property type="component" value="Unassembled WGS sequence"/>
</dbReference>
<comment type="caution">
    <text evidence="1">The sequence shown here is derived from an EMBL/GenBank/DDBJ whole genome shotgun (WGS) entry which is preliminary data.</text>
</comment>
<reference evidence="1" key="1">
    <citation type="submission" date="2023-03" db="EMBL/GenBank/DDBJ databases">
        <title>Massive genome expansion in bonnet fungi (Mycena s.s.) driven by repeated elements and novel gene families across ecological guilds.</title>
        <authorList>
            <consortium name="Lawrence Berkeley National Laboratory"/>
            <person name="Harder C.B."/>
            <person name="Miyauchi S."/>
            <person name="Viragh M."/>
            <person name="Kuo A."/>
            <person name="Thoen E."/>
            <person name="Andreopoulos B."/>
            <person name="Lu D."/>
            <person name="Skrede I."/>
            <person name="Drula E."/>
            <person name="Henrissat B."/>
            <person name="Morin E."/>
            <person name="Kohler A."/>
            <person name="Barry K."/>
            <person name="LaButti K."/>
            <person name="Morin E."/>
            <person name="Salamov A."/>
            <person name="Lipzen A."/>
            <person name="Mereny Z."/>
            <person name="Hegedus B."/>
            <person name="Baldrian P."/>
            <person name="Stursova M."/>
            <person name="Weitz H."/>
            <person name="Taylor A."/>
            <person name="Grigoriev I.V."/>
            <person name="Nagy L.G."/>
            <person name="Martin F."/>
            <person name="Kauserud H."/>
        </authorList>
    </citation>
    <scope>NUCLEOTIDE SEQUENCE</scope>
    <source>
        <strain evidence="1">CBHHK188m</strain>
    </source>
</reference>
<evidence type="ECO:0000313" key="2">
    <source>
        <dbReference type="Proteomes" id="UP001215280"/>
    </source>
</evidence>
<name>A0AAD7NRC5_9AGAR</name>
<protein>
    <submittedName>
        <fullName evidence="1">Uncharacterized protein</fullName>
    </submittedName>
</protein>
<gene>
    <name evidence="1" type="ORF">DFH07DRAFT_734097</name>
</gene>